<dbReference type="InterPro" id="IPR038084">
    <property type="entry name" value="PduO/GlcC-like_sf"/>
</dbReference>
<dbReference type="RefSeq" id="WP_118175111.1">
    <property type="nucleotide sequence ID" value="NZ_JAQEAO010000011.1"/>
</dbReference>
<dbReference type="InterPro" id="IPR052517">
    <property type="entry name" value="GlcG_carb_metab_protein"/>
</dbReference>
<proteinExistence type="predicted"/>
<dbReference type="Proteomes" id="UP000283442">
    <property type="component" value="Unassembled WGS sequence"/>
</dbReference>
<evidence type="ECO:0000313" key="2">
    <source>
        <dbReference type="Proteomes" id="UP000283442"/>
    </source>
</evidence>
<reference evidence="1 2" key="1">
    <citation type="submission" date="2018-08" db="EMBL/GenBank/DDBJ databases">
        <title>A genome reference for cultivated species of the human gut microbiota.</title>
        <authorList>
            <person name="Zou Y."/>
            <person name="Xue W."/>
            <person name="Luo G."/>
        </authorList>
    </citation>
    <scope>NUCLEOTIDE SEQUENCE [LARGE SCALE GENOMIC DNA]</scope>
    <source>
        <strain evidence="1 2">AM25-21AC</strain>
    </source>
</reference>
<dbReference type="Gene3D" id="3.30.450.150">
    <property type="entry name" value="Haem-degrading domain"/>
    <property type="match status" value="1"/>
</dbReference>
<gene>
    <name evidence="1" type="ORF">DW674_02880</name>
</gene>
<organism evidence="1 2">
    <name type="scientific">Mitsuokella multacida</name>
    <dbReference type="NCBI Taxonomy" id="52226"/>
    <lineage>
        <taxon>Bacteria</taxon>
        <taxon>Bacillati</taxon>
        <taxon>Bacillota</taxon>
        <taxon>Negativicutes</taxon>
        <taxon>Selenomonadales</taxon>
        <taxon>Selenomonadaceae</taxon>
        <taxon>Mitsuokella</taxon>
    </lineage>
</organism>
<evidence type="ECO:0000313" key="1">
    <source>
        <dbReference type="EMBL" id="RHF52866.1"/>
    </source>
</evidence>
<accession>A0A414NZ23</accession>
<protein>
    <submittedName>
        <fullName evidence="1">Heme-binding protein</fullName>
    </submittedName>
</protein>
<name>A0A414NZ23_9FIRM</name>
<dbReference type="OrthoDB" id="1684899at2"/>
<dbReference type="AlphaFoldDB" id="A0A414NZ23"/>
<sequence length="138" mass="14909">MENMTLDFAKDIAKFAESLVKNEYGDNPFSVAVVDKDGFTVLYQKEDGAKLLTIALTPAKAYTAVRMGQPTADFLARLQREHLEICYFADEKFVAMPGGVPIKNPAGKVIGAVGIGGLKEDGEVAMKVAAHAESLMNR</sequence>
<dbReference type="PANTHER" id="PTHR34309:SF10">
    <property type="entry name" value="SLR1406 PROTEIN"/>
    <property type="match status" value="1"/>
</dbReference>
<dbReference type="EMBL" id="QRHE01000002">
    <property type="protein sequence ID" value="RHF52866.1"/>
    <property type="molecule type" value="Genomic_DNA"/>
</dbReference>
<dbReference type="InterPro" id="IPR005624">
    <property type="entry name" value="PduO/GlcC-like"/>
</dbReference>
<dbReference type="SUPFAM" id="SSF143744">
    <property type="entry name" value="GlcG-like"/>
    <property type="match status" value="1"/>
</dbReference>
<dbReference type="PANTHER" id="PTHR34309">
    <property type="entry name" value="SLR1406 PROTEIN"/>
    <property type="match status" value="1"/>
</dbReference>
<dbReference type="Pfam" id="PF03928">
    <property type="entry name" value="HbpS-like"/>
    <property type="match status" value="1"/>
</dbReference>
<comment type="caution">
    <text evidence="1">The sequence shown here is derived from an EMBL/GenBank/DDBJ whole genome shotgun (WGS) entry which is preliminary data.</text>
</comment>